<reference evidence="1" key="1">
    <citation type="submission" date="2018-02" db="EMBL/GenBank/DDBJ databases">
        <title>Rhizophora mucronata_Transcriptome.</title>
        <authorList>
            <person name="Meera S.P."/>
            <person name="Sreeshan A."/>
            <person name="Augustine A."/>
        </authorList>
    </citation>
    <scope>NUCLEOTIDE SEQUENCE</scope>
    <source>
        <tissue evidence="1">Leaf</tissue>
    </source>
</reference>
<dbReference type="EMBL" id="GGEC01080273">
    <property type="protein sequence ID" value="MBX60757.1"/>
    <property type="molecule type" value="Transcribed_RNA"/>
</dbReference>
<name>A0A2P2Q1B1_RHIMU</name>
<accession>A0A2P2Q1B1</accession>
<dbReference type="AlphaFoldDB" id="A0A2P2Q1B1"/>
<organism evidence="1">
    <name type="scientific">Rhizophora mucronata</name>
    <name type="common">Asiatic mangrove</name>
    <dbReference type="NCBI Taxonomy" id="61149"/>
    <lineage>
        <taxon>Eukaryota</taxon>
        <taxon>Viridiplantae</taxon>
        <taxon>Streptophyta</taxon>
        <taxon>Embryophyta</taxon>
        <taxon>Tracheophyta</taxon>
        <taxon>Spermatophyta</taxon>
        <taxon>Magnoliopsida</taxon>
        <taxon>eudicotyledons</taxon>
        <taxon>Gunneridae</taxon>
        <taxon>Pentapetalae</taxon>
        <taxon>rosids</taxon>
        <taxon>fabids</taxon>
        <taxon>Malpighiales</taxon>
        <taxon>Rhizophoraceae</taxon>
        <taxon>Rhizophora</taxon>
    </lineage>
</organism>
<sequence>MPGRTEVSILFWEKRFFNEKNLLLAISYLRV</sequence>
<proteinExistence type="predicted"/>
<protein>
    <submittedName>
        <fullName evidence="1">Uncharacterized protein</fullName>
    </submittedName>
</protein>
<evidence type="ECO:0000313" key="1">
    <source>
        <dbReference type="EMBL" id="MBX60757.1"/>
    </source>
</evidence>